<evidence type="ECO:0000256" key="1">
    <source>
        <dbReference type="SAM" id="Phobius"/>
    </source>
</evidence>
<dbReference type="AlphaFoldDB" id="A0A225MWI7"/>
<proteinExistence type="predicted"/>
<keyword evidence="1" id="KW-0812">Transmembrane</keyword>
<evidence type="ECO:0000313" key="2">
    <source>
        <dbReference type="EMBL" id="OWT65585.1"/>
    </source>
</evidence>
<keyword evidence="3" id="KW-1185">Reference proteome</keyword>
<dbReference type="Proteomes" id="UP000214603">
    <property type="component" value="Unassembled WGS sequence"/>
</dbReference>
<gene>
    <name evidence="2" type="ORF">CEY11_02240</name>
</gene>
<feature type="transmembrane region" description="Helical" evidence="1">
    <location>
        <begin position="41"/>
        <end position="68"/>
    </location>
</feature>
<comment type="caution">
    <text evidence="2">The sequence shown here is derived from an EMBL/GenBank/DDBJ whole genome shotgun (WGS) entry which is preliminary data.</text>
</comment>
<keyword evidence="1" id="KW-1133">Transmembrane helix</keyword>
<keyword evidence="1" id="KW-0472">Membrane</keyword>
<protein>
    <submittedName>
        <fullName evidence="2">Uncharacterized protein</fullName>
    </submittedName>
</protein>
<dbReference type="EMBL" id="NJIH01000002">
    <property type="protein sequence ID" value="OWT65585.1"/>
    <property type="molecule type" value="Genomic_DNA"/>
</dbReference>
<reference evidence="3" key="1">
    <citation type="submission" date="2017-06" db="EMBL/GenBank/DDBJ databases">
        <title>Herbaspirillum phytohormonus sp. nov., isolated from the root nodule of Robinia pseudoacacia in lead-zinc mine.</title>
        <authorList>
            <person name="Fan M."/>
            <person name="Lin Y."/>
        </authorList>
    </citation>
    <scope>NUCLEOTIDE SEQUENCE [LARGE SCALE GENOMIC DNA]</scope>
    <source>
        <strain evidence="3">SC-089</strain>
    </source>
</reference>
<sequence length="70" mass="7657">MKSRISATAIFLSFASTFTPGDVYARMMGASMGGAGMMEGMMWLMAIFWLLIAVVLVLAIAALVKYLFRK</sequence>
<accession>A0A225MWI7</accession>
<evidence type="ECO:0000313" key="3">
    <source>
        <dbReference type="Proteomes" id="UP000214603"/>
    </source>
</evidence>
<organism evidence="2 3">
    <name type="scientific">Candidimonas nitroreducens</name>
    <dbReference type="NCBI Taxonomy" id="683354"/>
    <lineage>
        <taxon>Bacteria</taxon>
        <taxon>Pseudomonadati</taxon>
        <taxon>Pseudomonadota</taxon>
        <taxon>Betaproteobacteria</taxon>
        <taxon>Burkholderiales</taxon>
        <taxon>Alcaligenaceae</taxon>
        <taxon>Candidimonas</taxon>
    </lineage>
</organism>
<name>A0A225MWI7_9BURK</name>